<gene>
    <name evidence="12" type="ORF">NDN08_003163</name>
</gene>
<dbReference type="PANTHER" id="PTHR30523:SF6">
    <property type="entry name" value="PHOSPHOENOLPYRUVATE CARBOXYLASE"/>
    <property type="match status" value="1"/>
</dbReference>
<feature type="active site" evidence="11">
    <location>
        <position position="649"/>
    </location>
</feature>
<evidence type="ECO:0000256" key="11">
    <source>
        <dbReference type="PROSITE-ProRule" id="PRU10112"/>
    </source>
</evidence>
<comment type="similarity">
    <text evidence="3">Belongs to the PEPCase type 1 family.</text>
</comment>
<dbReference type="GO" id="GO:0015977">
    <property type="term" value="P:carbon fixation"/>
    <property type="evidence" value="ECO:0007669"/>
    <property type="project" value="UniProtKB-KW"/>
</dbReference>
<keyword evidence="7" id="KW-0456">Lyase</keyword>
<dbReference type="HAMAP" id="MF_00595">
    <property type="entry name" value="PEPcase_type1"/>
    <property type="match status" value="1"/>
</dbReference>
<evidence type="ECO:0000256" key="9">
    <source>
        <dbReference type="ARBA" id="ARBA00048995"/>
    </source>
</evidence>
<dbReference type="Gene3D" id="1.20.1440.90">
    <property type="entry name" value="Phosphoenolpyruvate/pyruvate domain"/>
    <property type="match status" value="1"/>
</dbReference>
<evidence type="ECO:0000256" key="3">
    <source>
        <dbReference type="ARBA" id="ARBA00008346"/>
    </source>
</evidence>
<protein>
    <recommendedName>
        <fullName evidence="4">phosphoenolpyruvate carboxylase</fullName>
        <ecNumber evidence="4">4.1.1.31</ecNumber>
    </recommendedName>
</protein>
<dbReference type="InterPro" id="IPR021135">
    <property type="entry name" value="PEP_COase"/>
</dbReference>
<comment type="caution">
    <text evidence="12">The sequence shown here is derived from an EMBL/GenBank/DDBJ whole genome shotgun (WGS) entry which is preliminary data.</text>
</comment>
<dbReference type="GO" id="GO:0005829">
    <property type="term" value="C:cytosol"/>
    <property type="evidence" value="ECO:0007669"/>
    <property type="project" value="TreeGrafter"/>
</dbReference>
<dbReference type="InterPro" id="IPR033129">
    <property type="entry name" value="PEPCASE_His_AS"/>
</dbReference>
<keyword evidence="8" id="KW-0120">Carbon dioxide fixation</keyword>
<comment type="cofactor">
    <cofactor evidence="1">
        <name>Mg(2+)</name>
        <dbReference type="ChEBI" id="CHEBI:18420"/>
    </cofactor>
</comment>
<evidence type="ECO:0000256" key="4">
    <source>
        <dbReference type="ARBA" id="ARBA00012305"/>
    </source>
</evidence>
<evidence type="ECO:0000256" key="7">
    <source>
        <dbReference type="ARBA" id="ARBA00023239"/>
    </source>
</evidence>
<dbReference type="FunFam" id="1.20.1440.90:FF:000001">
    <property type="entry name" value="Phosphoenolpyruvate carboxylase 1"/>
    <property type="match status" value="1"/>
</dbReference>
<dbReference type="EC" id="4.1.1.31" evidence="4"/>
<evidence type="ECO:0000313" key="13">
    <source>
        <dbReference type="Proteomes" id="UP001157974"/>
    </source>
</evidence>
<dbReference type="SUPFAM" id="SSF51621">
    <property type="entry name" value="Phosphoenolpyruvate/pyruvate domain"/>
    <property type="match status" value="1"/>
</dbReference>
<keyword evidence="6" id="KW-0460">Magnesium</keyword>
<dbReference type="Proteomes" id="UP001157974">
    <property type="component" value="Unassembled WGS sequence"/>
</dbReference>
<name>A0AAV8UYG2_9RHOD</name>
<dbReference type="GO" id="GO:0008964">
    <property type="term" value="F:phosphoenolpyruvate carboxylase activity"/>
    <property type="evidence" value="ECO:0007669"/>
    <property type="project" value="UniProtKB-EC"/>
</dbReference>
<keyword evidence="13" id="KW-1185">Reference proteome</keyword>
<reference evidence="12 13" key="1">
    <citation type="journal article" date="2023" name="Nat. Commun.">
        <title>Origin of minicircular mitochondrial genomes in red algae.</title>
        <authorList>
            <person name="Lee Y."/>
            <person name="Cho C.H."/>
            <person name="Lee Y.M."/>
            <person name="Park S.I."/>
            <person name="Yang J.H."/>
            <person name="West J.A."/>
            <person name="Bhattacharya D."/>
            <person name="Yoon H.S."/>
        </authorList>
    </citation>
    <scope>NUCLEOTIDE SEQUENCE [LARGE SCALE GENOMIC DNA]</scope>
    <source>
        <strain evidence="12 13">CCMP1338</strain>
        <tissue evidence="12">Whole cell</tissue>
    </source>
</reference>
<evidence type="ECO:0000256" key="5">
    <source>
        <dbReference type="ARBA" id="ARBA00022490"/>
    </source>
</evidence>
<dbReference type="GO" id="GO:0006099">
    <property type="term" value="P:tricarboxylic acid cycle"/>
    <property type="evidence" value="ECO:0007669"/>
    <property type="project" value="InterPro"/>
</dbReference>
<keyword evidence="5" id="KW-0963">Cytoplasm</keyword>
<dbReference type="InterPro" id="IPR022805">
    <property type="entry name" value="PEP_COase_bac/pln-type"/>
</dbReference>
<dbReference type="Pfam" id="PF00311">
    <property type="entry name" value="PEPcase"/>
    <property type="match status" value="2"/>
</dbReference>
<feature type="active site" evidence="10">
    <location>
        <position position="198"/>
    </location>
</feature>
<comment type="catalytic activity">
    <reaction evidence="9">
        <text>oxaloacetate + phosphate = phosphoenolpyruvate + hydrogencarbonate</text>
        <dbReference type="Rhea" id="RHEA:28370"/>
        <dbReference type="ChEBI" id="CHEBI:16452"/>
        <dbReference type="ChEBI" id="CHEBI:17544"/>
        <dbReference type="ChEBI" id="CHEBI:43474"/>
        <dbReference type="ChEBI" id="CHEBI:58702"/>
        <dbReference type="EC" id="4.1.1.31"/>
    </reaction>
</comment>
<evidence type="ECO:0000256" key="8">
    <source>
        <dbReference type="ARBA" id="ARBA00023300"/>
    </source>
</evidence>
<accession>A0AAV8UYG2</accession>
<evidence type="ECO:0000256" key="1">
    <source>
        <dbReference type="ARBA" id="ARBA00001946"/>
    </source>
</evidence>
<dbReference type="PANTHER" id="PTHR30523">
    <property type="entry name" value="PHOSPHOENOLPYRUVATE CARBOXYLASE"/>
    <property type="match status" value="1"/>
</dbReference>
<evidence type="ECO:0000256" key="2">
    <source>
        <dbReference type="ARBA" id="ARBA00004496"/>
    </source>
</evidence>
<dbReference type="PROSITE" id="PS00781">
    <property type="entry name" value="PEPCASE_1"/>
    <property type="match status" value="1"/>
</dbReference>
<evidence type="ECO:0000313" key="12">
    <source>
        <dbReference type="EMBL" id="KAJ8906673.1"/>
    </source>
</evidence>
<dbReference type="EMBL" id="JAMWBK010000003">
    <property type="protein sequence ID" value="KAJ8906673.1"/>
    <property type="molecule type" value="Genomic_DNA"/>
</dbReference>
<comment type="subcellular location">
    <subcellularLocation>
        <location evidence="2">Cytoplasm</location>
    </subcellularLocation>
</comment>
<dbReference type="InterPro" id="IPR018129">
    <property type="entry name" value="PEP_COase_Lys_AS"/>
</dbReference>
<dbReference type="InterPro" id="IPR015813">
    <property type="entry name" value="Pyrv/PenolPyrv_kinase-like_dom"/>
</dbReference>
<dbReference type="PRINTS" id="PR00150">
    <property type="entry name" value="PEPCARBXLASE"/>
</dbReference>
<evidence type="ECO:0000256" key="10">
    <source>
        <dbReference type="PROSITE-ProRule" id="PRU10111"/>
    </source>
</evidence>
<dbReference type="PROSITE" id="PS00393">
    <property type="entry name" value="PEPCASE_2"/>
    <property type="match status" value="1"/>
</dbReference>
<sequence>MDSRQEALSRLLRARARVGTDDLDTALGQDVHMLRTDLLGVVQRCESASMYDKLEKMARLSQVDNLEQSEHSFQAMVKFMDSMTSEELIKMASLYSHMMNLANMVEHVHRVLGSRQDLRGKDGFEFSVEKAFSELVKQGQSPSRIRAALCKQKVKHHFLKSLSVPLQLHRNLVIRCLTDVINLLGGLHFQVEMVLTAHPTQALRRSLLSKLQNVGHDLLRLRSSELVPQERSHTRNRIKENIHAMWRTDEVRRTKPRPEDEARSTLQVLERTVWNALFFMHSVDHVAFNQLPQYLKFIDGMLTRHKLKPLPIDCTPFIFGSWAGGDRDGNPFVTPDVTKHVVFINRFRAATLYLELIESLMFDLSMLSADEELMDYNETLSESSEVVTGRAVFREFWNHVPKSEPYRICLAYVRDRMSATRDYCEAQLNDRPVDPDIEKKIYKSKEDFLEPMMKMYNSLHKHGDGIVAQGELLDTIRRIHAFGLSLVRLDIRQEADRHTEAMTEITEYIGDGLYSDWTEEKRVEYLNSFLSSNRPLIPRHMRCSDRVQEILDTFKMICGLDRDSLGAYIISMCMNPSDVLLVEVLQHEAASSMDVVPLRVVPLLETIHALQTGAKTLENLFQNETYLSQLRSRFNSVQEVMVGYSDSGKDGGRVTSAWELYKSQESMVAVAQKYSVVLRFFHGRGGTVGRGGGPQHLAILSQPPKSINGYLRVTIQGEVQQQDFGLPGLCYNTFEMYSSAVLKADMLVSPETKQSWRQTMEDMSRSSYTKYREIVYEEPRFVDYFRHATPERELGLLNIGSRPQKRKEGGVETLRAIPWVFAWTQTRLHLPVWLGLGTAVHDALQKGRQEELRDMYRNWPFARSFFSLISMVLAKADPRISALYDEGLVPEELQPFGQDLQDLLLETVDNVLKVTGESRLLENEETMALALENRRPWMAPLNVAQVAALERYRKGDEDVVDALIISMKGVAAGMQNTG</sequence>
<proteinExistence type="inferred from homology"/>
<organism evidence="12 13">
    <name type="scientific">Rhodosorus marinus</name>
    <dbReference type="NCBI Taxonomy" id="101924"/>
    <lineage>
        <taxon>Eukaryota</taxon>
        <taxon>Rhodophyta</taxon>
        <taxon>Stylonematophyceae</taxon>
        <taxon>Stylonematales</taxon>
        <taxon>Stylonemataceae</taxon>
        <taxon>Rhodosorus</taxon>
    </lineage>
</organism>
<dbReference type="AlphaFoldDB" id="A0AAV8UYG2"/>
<evidence type="ECO:0000256" key="6">
    <source>
        <dbReference type="ARBA" id="ARBA00022842"/>
    </source>
</evidence>